<name>A0A5C8NUX2_9BACI</name>
<keyword evidence="2 3" id="KW-0238">DNA-binding</keyword>
<dbReference type="InterPro" id="IPR050624">
    <property type="entry name" value="HTH-type_Tx_Regulator"/>
</dbReference>
<gene>
    <name evidence="5" type="ORF">FHP05_07155</name>
</gene>
<dbReference type="Pfam" id="PF00440">
    <property type="entry name" value="TetR_N"/>
    <property type="match status" value="1"/>
</dbReference>
<dbReference type="GO" id="GO:0003677">
    <property type="term" value="F:DNA binding"/>
    <property type="evidence" value="ECO:0007669"/>
    <property type="project" value="UniProtKB-UniRule"/>
</dbReference>
<evidence type="ECO:0000256" key="2">
    <source>
        <dbReference type="ARBA" id="ARBA00023125"/>
    </source>
</evidence>
<dbReference type="PANTHER" id="PTHR43479">
    <property type="entry name" value="ACREF/ENVCD OPERON REPRESSOR-RELATED"/>
    <property type="match status" value="1"/>
</dbReference>
<dbReference type="AlphaFoldDB" id="A0A5C8NUX2"/>
<dbReference type="Gene3D" id="1.10.357.10">
    <property type="entry name" value="Tetracycline Repressor, domain 2"/>
    <property type="match status" value="1"/>
</dbReference>
<dbReference type="InterPro" id="IPR041490">
    <property type="entry name" value="KstR2_TetR_C"/>
</dbReference>
<comment type="caution">
    <text evidence="5">The sequence shown here is derived from an EMBL/GenBank/DDBJ whole genome shotgun (WGS) entry which is preliminary data.</text>
</comment>
<dbReference type="PROSITE" id="PS50977">
    <property type="entry name" value="HTH_TETR_2"/>
    <property type="match status" value="1"/>
</dbReference>
<dbReference type="Gene3D" id="1.10.10.60">
    <property type="entry name" value="Homeodomain-like"/>
    <property type="match status" value="1"/>
</dbReference>
<dbReference type="InterPro" id="IPR009057">
    <property type="entry name" value="Homeodomain-like_sf"/>
</dbReference>
<dbReference type="PANTHER" id="PTHR43479:SF11">
    <property type="entry name" value="ACREF_ENVCD OPERON REPRESSOR-RELATED"/>
    <property type="match status" value="1"/>
</dbReference>
<dbReference type="InterPro" id="IPR001647">
    <property type="entry name" value="HTH_TetR"/>
</dbReference>
<evidence type="ECO:0000256" key="1">
    <source>
        <dbReference type="ARBA" id="ARBA00022491"/>
    </source>
</evidence>
<dbReference type="Proteomes" id="UP000321574">
    <property type="component" value="Unassembled WGS sequence"/>
</dbReference>
<accession>A0A5C8NUX2</accession>
<reference evidence="5 6" key="1">
    <citation type="submission" date="2019-06" db="EMBL/GenBank/DDBJ databases">
        <title>Cerasibacillus sp. nov., isolated from maize field.</title>
        <authorList>
            <person name="Lin S.-Y."/>
            <person name="Tsai C.-F."/>
            <person name="Young C.-C."/>
        </authorList>
    </citation>
    <scope>NUCLEOTIDE SEQUENCE [LARGE SCALE GENOMIC DNA]</scope>
    <source>
        <strain evidence="5 6">CC-CFT480</strain>
    </source>
</reference>
<dbReference type="SUPFAM" id="SSF48498">
    <property type="entry name" value="Tetracyclin repressor-like, C-terminal domain"/>
    <property type="match status" value="1"/>
</dbReference>
<proteinExistence type="predicted"/>
<dbReference type="SUPFAM" id="SSF46689">
    <property type="entry name" value="Homeodomain-like"/>
    <property type="match status" value="1"/>
</dbReference>
<keyword evidence="6" id="KW-1185">Reference proteome</keyword>
<sequence>MIEMTMAERKAFNKREKIIKSAIKIVNRRGYSGTTMEEVAAELLMTKGSLYYYFKNKSDLMFQCNSIVLLEAQEDLKRVLLDESLSIKKRLQEMVFIHIHYAIEENEVFNLIMRPEQLFSEEQLEEVLHLRDEYAAFFDKIIAKGIETKDFNTEDPIMLRMFILGAMNWIQQWYKPNGRLSKKEIQQRFWNYILKLLT</sequence>
<feature type="DNA-binding region" description="H-T-H motif" evidence="3">
    <location>
        <begin position="35"/>
        <end position="54"/>
    </location>
</feature>
<organism evidence="5 6">
    <name type="scientific">Cerasibacillus terrae</name>
    <dbReference type="NCBI Taxonomy" id="2498845"/>
    <lineage>
        <taxon>Bacteria</taxon>
        <taxon>Bacillati</taxon>
        <taxon>Bacillota</taxon>
        <taxon>Bacilli</taxon>
        <taxon>Bacillales</taxon>
        <taxon>Bacillaceae</taxon>
        <taxon>Cerasibacillus</taxon>
    </lineage>
</organism>
<dbReference type="EMBL" id="VDUW01000004">
    <property type="protein sequence ID" value="TXL64922.1"/>
    <property type="molecule type" value="Genomic_DNA"/>
</dbReference>
<evidence type="ECO:0000259" key="4">
    <source>
        <dbReference type="PROSITE" id="PS50977"/>
    </source>
</evidence>
<dbReference type="Pfam" id="PF17932">
    <property type="entry name" value="TetR_C_24"/>
    <property type="match status" value="1"/>
</dbReference>
<keyword evidence="1" id="KW-0678">Repressor</keyword>
<evidence type="ECO:0000313" key="6">
    <source>
        <dbReference type="Proteomes" id="UP000321574"/>
    </source>
</evidence>
<dbReference type="OrthoDB" id="9814200at2"/>
<protein>
    <submittedName>
        <fullName evidence="5">TetR/AcrR family transcriptional regulator</fullName>
    </submittedName>
</protein>
<dbReference type="InterPro" id="IPR036271">
    <property type="entry name" value="Tet_transcr_reg_TetR-rel_C_sf"/>
</dbReference>
<feature type="domain" description="HTH tetR-type" evidence="4">
    <location>
        <begin position="12"/>
        <end position="72"/>
    </location>
</feature>
<evidence type="ECO:0000256" key="3">
    <source>
        <dbReference type="PROSITE-ProRule" id="PRU00335"/>
    </source>
</evidence>
<evidence type="ECO:0000313" key="5">
    <source>
        <dbReference type="EMBL" id="TXL64922.1"/>
    </source>
</evidence>
<dbReference type="PRINTS" id="PR00455">
    <property type="entry name" value="HTHTETR"/>
</dbReference>